<evidence type="ECO:0000256" key="1">
    <source>
        <dbReference type="ARBA" id="ARBA00010088"/>
    </source>
</evidence>
<dbReference type="Pfam" id="PF08386">
    <property type="entry name" value="Abhydrolase_4"/>
    <property type="match status" value="1"/>
</dbReference>
<dbReference type="SUPFAM" id="SSF53474">
    <property type="entry name" value="alpha/beta-Hydrolases"/>
    <property type="match status" value="1"/>
</dbReference>
<evidence type="ECO:0000259" key="4">
    <source>
        <dbReference type="Pfam" id="PF00561"/>
    </source>
</evidence>
<comment type="similarity">
    <text evidence="1">Belongs to the peptidase S33 family.</text>
</comment>
<sequence>MRALVRVLGAVVVSVLLAGTAQASPSPAALSWAPCPELPDVECGVLSVPVDRADPGDGRVGVAVARRVASDPARRIGVLVVNPGGPGNSGVDFVLRAGGVFSPEVLARFDVVGFDPRGVGRSGAVVCSAEVVGRRPQVAPVDASGFAALAAYNAELEADCRARTGPLHDHVDTASVVADVEALRIALGERRISYYGLSYGTLIGQQYAERHGKRLRGMVIDSNVDHSQGTWRYAEVEAAGAEDAFERFVAWCGRTEGCALHGRDVGAVWRSLLERADRGAVTLPGGGAPITADSLRRNVRGAFYAPAWSALADLLAALDAQPGTVAGVGEALADADVVAEPFPAVFCQDWALPVRDFREYAALTAHVRRVAPNMGGGQRPDQPIGTCLGRTSEVSNPQRPLRVEGAPEILALNGAHDPATPLAGALNVRRQAGDAVVLVTYEGAGHGVYQRSACTRGVADAYLLDGVVPEDGTRCPAVQPGA</sequence>
<dbReference type="AlphaFoldDB" id="A0AA45LB83"/>
<keyword evidence="3" id="KW-0732">Signal</keyword>
<keyword evidence="2 6" id="KW-0378">Hydrolase</keyword>
<evidence type="ECO:0000313" key="6">
    <source>
        <dbReference type="EMBL" id="QUF06701.1"/>
    </source>
</evidence>
<dbReference type="PANTHER" id="PTHR43248:SF25">
    <property type="entry name" value="AB HYDROLASE-1 DOMAIN-CONTAINING PROTEIN-RELATED"/>
    <property type="match status" value="1"/>
</dbReference>
<feature type="domain" description="Peptidase S33 tripeptidyl aminopeptidase-like C-terminal" evidence="5">
    <location>
        <begin position="387"/>
        <end position="475"/>
    </location>
</feature>
<evidence type="ECO:0000256" key="3">
    <source>
        <dbReference type="SAM" id="SignalP"/>
    </source>
</evidence>
<evidence type="ECO:0000256" key="2">
    <source>
        <dbReference type="ARBA" id="ARBA00022801"/>
    </source>
</evidence>
<dbReference type="InterPro" id="IPR000073">
    <property type="entry name" value="AB_hydrolase_1"/>
</dbReference>
<feature type="signal peptide" evidence="3">
    <location>
        <begin position="1"/>
        <end position="23"/>
    </location>
</feature>
<dbReference type="EMBL" id="CP073249">
    <property type="protein sequence ID" value="QUF06701.1"/>
    <property type="molecule type" value="Genomic_DNA"/>
</dbReference>
<evidence type="ECO:0000313" key="7">
    <source>
        <dbReference type="Proteomes" id="UP000677152"/>
    </source>
</evidence>
<dbReference type="InterPro" id="IPR051601">
    <property type="entry name" value="Serine_prot/Carboxylest_S33"/>
</dbReference>
<dbReference type="InterPro" id="IPR013595">
    <property type="entry name" value="Pept_S33_TAP-like_C"/>
</dbReference>
<gene>
    <name evidence="6" type="ORF">KCV87_12000</name>
</gene>
<protein>
    <submittedName>
        <fullName evidence="6">Alpha/beta fold hydrolase</fullName>
    </submittedName>
</protein>
<dbReference type="GO" id="GO:0016787">
    <property type="term" value="F:hydrolase activity"/>
    <property type="evidence" value="ECO:0007669"/>
    <property type="project" value="UniProtKB-KW"/>
</dbReference>
<dbReference type="Gene3D" id="3.40.50.1820">
    <property type="entry name" value="alpha/beta hydrolase"/>
    <property type="match status" value="1"/>
</dbReference>
<feature type="domain" description="AB hydrolase-1" evidence="4">
    <location>
        <begin position="78"/>
        <end position="273"/>
    </location>
</feature>
<feature type="chain" id="PRO_5041383807" evidence="3">
    <location>
        <begin position="24"/>
        <end position="482"/>
    </location>
</feature>
<dbReference type="Pfam" id="PF00561">
    <property type="entry name" value="Abhydrolase_1"/>
    <property type="match status" value="1"/>
</dbReference>
<dbReference type="InterPro" id="IPR029058">
    <property type="entry name" value="AB_hydrolase_fold"/>
</dbReference>
<name>A0AA45LB83_9PSEU</name>
<organism evidence="6 7">
    <name type="scientific">Actinosynnema pretiosum subsp. pretiosum</name>
    <dbReference type="NCBI Taxonomy" id="103721"/>
    <lineage>
        <taxon>Bacteria</taxon>
        <taxon>Bacillati</taxon>
        <taxon>Actinomycetota</taxon>
        <taxon>Actinomycetes</taxon>
        <taxon>Pseudonocardiales</taxon>
        <taxon>Pseudonocardiaceae</taxon>
        <taxon>Actinosynnema</taxon>
    </lineage>
</organism>
<dbReference type="PANTHER" id="PTHR43248">
    <property type="entry name" value="2-SUCCINYL-6-HYDROXY-2,4-CYCLOHEXADIENE-1-CARBOXYLATE SYNTHASE"/>
    <property type="match status" value="1"/>
</dbReference>
<proteinExistence type="inferred from homology"/>
<evidence type="ECO:0000259" key="5">
    <source>
        <dbReference type="Pfam" id="PF08386"/>
    </source>
</evidence>
<dbReference type="Proteomes" id="UP000677152">
    <property type="component" value="Chromosome"/>
</dbReference>
<reference evidence="6" key="1">
    <citation type="submission" date="2021-04" db="EMBL/GenBank/DDBJ databases">
        <title>Genomic sequence of Actinosynnema pretiosum subsp. pretiosum ATCC 31280 (C-14919).</title>
        <authorList>
            <person name="Bai L."/>
            <person name="Wang X."/>
            <person name="Xiao Y."/>
        </authorList>
    </citation>
    <scope>NUCLEOTIDE SEQUENCE</scope>
    <source>
        <strain evidence="6">ATCC 31280</strain>
    </source>
</reference>
<accession>A0AA45LB83</accession>